<organism evidence="2 4">
    <name type="scientific">Cupriavidus necator (strain ATCC 17699 / DSM 428 / KCTC 22496 / NCIMB 10442 / H16 / Stanier 337)</name>
    <name type="common">Ralstonia eutropha</name>
    <dbReference type="NCBI Taxonomy" id="381666"/>
    <lineage>
        <taxon>Bacteria</taxon>
        <taxon>Pseudomonadati</taxon>
        <taxon>Pseudomonadota</taxon>
        <taxon>Betaproteobacteria</taxon>
        <taxon>Burkholderiales</taxon>
        <taxon>Burkholderiaceae</taxon>
        <taxon>Cupriavidus</taxon>
    </lineage>
</organism>
<dbReference type="HOGENOM" id="CLU_1746575_0_0_4"/>
<dbReference type="EMBL" id="AM260479">
    <property type="protein sequence ID" value="CAJ93125.1"/>
    <property type="molecule type" value="Genomic_DNA"/>
</dbReference>
<evidence type="ECO:0000313" key="3">
    <source>
        <dbReference type="EMBL" id="QCC00953.1"/>
    </source>
</evidence>
<dbReference type="OrthoDB" id="8971199at2"/>
<gene>
    <name evidence="2" type="ordered locus">H16_A2025</name>
    <name evidence="3" type="ORF">E6A55_10385</name>
</gene>
<sequence>MLGQQMSTASPPRSTPNGLITLLFHLSHAASQGQLDPVLVRELGKRIYTEIDACKADDAKSQVELNLLSEAMARFEETLLAARSHMLIAAIRRAGSTERPHREADQAPGTHEGGAPLPENRPFDPSPVSGRCTDYLGRLATLGQGGPPLG</sequence>
<keyword evidence="4" id="KW-1185">Reference proteome</keyword>
<dbReference type="AlphaFoldDB" id="Q0KA46"/>
<name>Q0KA46_CUPNH</name>
<dbReference type="Proteomes" id="UP000008210">
    <property type="component" value="Chromosome 1"/>
</dbReference>
<feature type="region of interest" description="Disordered" evidence="1">
    <location>
        <begin position="93"/>
        <end position="131"/>
    </location>
</feature>
<proteinExistence type="predicted"/>
<evidence type="ECO:0000313" key="4">
    <source>
        <dbReference type="Proteomes" id="UP000008210"/>
    </source>
</evidence>
<dbReference type="EMBL" id="CP039287">
    <property type="protein sequence ID" value="QCC00953.1"/>
    <property type="molecule type" value="Genomic_DNA"/>
</dbReference>
<feature type="compositionally biased region" description="Basic and acidic residues" evidence="1">
    <location>
        <begin position="95"/>
        <end position="105"/>
    </location>
</feature>
<evidence type="ECO:0000313" key="2">
    <source>
        <dbReference type="EMBL" id="CAJ93125.1"/>
    </source>
</evidence>
<reference evidence="3 5" key="2">
    <citation type="submission" date="2019-04" db="EMBL/GenBank/DDBJ databases">
        <title>Long-read de novo sequencing of Cupriavidus necator H16.</title>
        <authorList>
            <person name="Little G.T."/>
            <person name="Ehsaan M."/>
            <person name="Arenas-Lopez C."/>
            <person name="Jawed K."/>
            <person name="Winzer K."/>
            <person name="Kovacs K."/>
            <person name="Malys N."/>
            <person name="Minton N.P."/>
        </authorList>
    </citation>
    <scope>NUCLEOTIDE SEQUENCE [LARGE SCALE GENOMIC DNA]</scope>
    <source>
        <strain evidence="3 5">H16</strain>
    </source>
</reference>
<dbReference type="KEGG" id="reh:H16_A2025"/>
<reference evidence="2 4" key="1">
    <citation type="journal article" date="2006" name="Nat. Biotechnol.">
        <title>Genome sequence of the bioplastic-producing 'Knallgas' bacterium Ralstonia eutropha H16.</title>
        <authorList>
            <person name="Pohlmann A."/>
            <person name="Fricke W.F."/>
            <person name="Reinecke F."/>
            <person name="Kusian B."/>
            <person name="Liesegang H."/>
            <person name="Cramm R."/>
            <person name="Eitinger T."/>
            <person name="Ewering C."/>
            <person name="Potter M."/>
            <person name="Schwartz E."/>
            <person name="Strittmatter A."/>
            <person name="Voss I."/>
            <person name="Gottschalk G."/>
            <person name="Steinbuechel A."/>
            <person name="Friedrich B."/>
            <person name="Bowien B."/>
        </authorList>
    </citation>
    <scope>NUCLEOTIDE SEQUENCE [LARGE SCALE GENOMIC DNA]</scope>
    <source>
        <strain evidence="4">ATCC 17699 / DSM 428 / KCTC 22496 / NCIMB 10442 / H16 / Stanier 337</strain>
        <strain evidence="2">H16</strain>
    </source>
</reference>
<evidence type="ECO:0000256" key="1">
    <source>
        <dbReference type="SAM" id="MobiDB-lite"/>
    </source>
</evidence>
<evidence type="ECO:0000313" key="5">
    <source>
        <dbReference type="Proteomes" id="UP000296079"/>
    </source>
</evidence>
<protein>
    <submittedName>
        <fullName evidence="2">Uncharacterized protein</fullName>
    </submittedName>
</protein>
<dbReference type="RefSeq" id="WP_011615461.1">
    <property type="nucleotide sequence ID" value="NC_008313.1"/>
</dbReference>
<accession>Q0KA46</accession>
<dbReference type="Proteomes" id="UP000296079">
    <property type="component" value="Chromosome 1"/>
</dbReference>
<dbReference type="STRING" id="381666.H16_A2025"/>